<comment type="caution">
    <text evidence="1">The sequence shown here is derived from an EMBL/GenBank/DDBJ whole genome shotgun (WGS) entry which is preliminary data.</text>
</comment>
<accession>A0ACB7UYX6</accession>
<keyword evidence="2" id="KW-1185">Reference proteome</keyword>
<name>A0ACB7UYX6_DIOAL</name>
<evidence type="ECO:0000313" key="2">
    <source>
        <dbReference type="Proteomes" id="UP000827976"/>
    </source>
</evidence>
<reference evidence="2" key="1">
    <citation type="journal article" date="2022" name="Nat. Commun.">
        <title>Chromosome evolution and the genetic basis of agronomically important traits in greater yam.</title>
        <authorList>
            <person name="Bredeson J.V."/>
            <person name="Lyons J.B."/>
            <person name="Oniyinde I.O."/>
            <person name="Okereke N.R."/>
            <person name="Kolade O."/>
            <person name="Nnabue I."/>
            <person name="Nwadili C.O."/>
            <person name="Hribova E."/>
            <person name="Parker M."/>
            <person name="Nwogha J."/>
            <person name="Shu S."/>
            <person name="Carlson J."/>
            <person name="Kariba R."/>
            <person name="Muthemba S."/>
            <person name="Knop K."/>
            <person name="Barton G.J."/>
            <person name="Sherwood A.V."/>
            <person name="Lopez-Montes A."/>
            <person name="Asiedu R."/>
            <person name="Jamnadass R."/>
            <person name="Muchugi A."/>
            <person name="Goodstein D."/>
            <person name="Egesi C.N."/>
            <person name="Featherston J."/>
            <person name="Asfaw A."/>
            <person name="Simpson G.G."/>
            <person name="Dolezel J."/>
            <person name="Hendre P.S."/>
            <person name="Van Deynze A."/>
            <person name="Kumar P.L."/>
            <person name="Obidiegwu J.E."/>
            <person name="Bhattacharjee R."/>
            <person name="Rokhsar D.S."/>
        </authorList>
    </citation>
    <scope>NUCLEOTIDE SEQUENCE [LARGE SCALE GENOMIC DNA]</scope>
    <source>
        <strain evidence="2">cv. TDa95/00328</strain>
    </source>
</reference>
<dbReference type="Proteomes" id="UP000827976">
    <property type="component" value="Chromosome 13"/>
</dbReference>
<keyword evidence="1" id="KW-0418">Kinase</keyword>
<dbReference type="EC" id="2.7.11.1" evidence="1"/>
<proteinExistence type="predicted"/>
<organism evidence="1 2">
    <name type="scientific">Dioscorea alata</name>
    <name type="common">Purple yam</name>
    <dbReference type="NCBI Taxonomy" id="55571"/>
    <lineage>
        <taxon>Eukaryota</taxon>
        <taxon>Viridiplantae</taxon>
        <taxon>Streptophyta</taxon>
        <taxon>Embryophyta</taxon>
        <taxon>Tracheophyta</taxon>
        <taxon>Spermatophyta</taxon>
        <taxon>Magnoliopsida</taxon>
        <taxon>Liliopsida</taxon>
        <taxon>Dioscoreales</taxon>
        <taxon>Dioscoreaceae</taxon>
        <taxon>Dioscorea</taxon>
    </lineage>
</organism>
<keyword evidence="1" id="KW-0723">Serine/threonine-protein kinase</keyword>
<sequence>MYFLVGIGNLMFLIIKKKFWMGFMMQLGLPTSANEEKIPSPVAPQNRNLGFEGIVANHAIDHDLVELEQVTQCILLDCAGEAGILVQRISELVAGHMGGPVQDASIMLARWLENSTELRTSLQTSVLSIGCIKIRFISSLCFALQGPCGQCWCSLQLSQRKTVHWG</sequence>
<keyword evidence="1" id="KW-0808">Transferase</keyword>
<dbReference type="EMBL" id="CM037023">
    <property type="protein sequence ID" value="KAH7665956.1"/>
    <property type="molecule type" value="Genomic_DNA"/>
</dbReference>
<evidence type="ECO:0000313" key="1">
    <source>
        <dbReference type="EMBL" id="KAH7665956.1"/>
    </source>
</evidence>
<gene>
    <name evidence="1" type="ORF">IHE45_13G067500</name>
</gene>
<protein>
    <submittedName>
        <fullName evidence="1">Non-specific serine/threonine protein kinase protein</fullName>
        <ecNumber evidence="1">2.7.11.1</ecNumber>
    </submittedName>
</protein>